<name>W0E937_9FIRM</name>
<dbReference type="GO" id="GO:0006171">
    <property type="term" value="P:cAMP biosynthetic process"/>
    <property type="evidence" value="ECO:0007669"/>
    <property type="project" value="InterPro"/>
</dbReference>
<reference evidence="12 13" key="1">
    <citation type="submission" date="2013-12" db="EMBL/GenBank/DDBJ databases">
        <authorList>
            <consortium name="DOE Joint Genome Institute"/>
            <person name="Smidt H."/>
            <person name="Huntemann M."/>
            <person name="Han J."/>
            <person name="Chen A."/>
            <person name="Kyrpides N."/>
            <person name="Mavromatis K."/>
            <person name="Markowitz V."/>
            <person name="Palaniappan K."/>
            <person name="Ivanova N."/>
            <person name="Schaumberg A."/>
            <person name="Pati A."/>
            <person name="Liolios K."/>
            <person name="Nordberg H.P."/>
            <person name="Cantor M.N."/>
            <person name="Hua S.X."/>
            <person name="Woyke T."/>
        </authorList>
    </citation>
    <scope>NUCLEOTIDE SEQUENCE [LARGE SCALE GENOMIC DNA]</scope>
    <source>
        <strain evidence="13">DSM 15288</strain>
    </source>
</reference>
<keyword evidence="2 10" id="KW-1003">Cell membrane</keyword>
<dbReference type="RefSeq" id="WP_006716511.1">
    <property type="nucleotide sequence ID" value="NZ_CP007032.1"/>
</dbReference>
<dbReference type="InterPro" id="IPR014046">
    <property type="entry name" value="C-di-AMP_synthase"/>
</dbReference>
<dbReference type="KEGG" id="dmt:DESME_02460"/>
<evidence type="ECO:0000256" key="3">
    <source>
        <dbReference type="ARBA" id="ARBA00022679"/>
    </source>
</evidence>
<evidence type="ECO:0000313" key="13">
    <source>
        <dbReference type="Proteomes" id="UP000010847"/>
    </source>
</evidence>
<dbReference type="EC" id="2.7.7.85" evidence="10"/>
<evidence type="ECO:0000259" key="11">
    <source>
        <dbReference type="PROSITE" id="PS51794"/>
    </source>
</evidence>
<dbReference type="GO" id="GO:0004016">
    <property type="term" value="F:adenylate cyclase activity"/>
    <property type="evidence" value="ECO:0007669"/>
    <property type="project" value="UniProtKB-UniRule"/>
</dbReference>
<evidence type="ECO:0000256" key="5">
    <source>
        <dbReference type="ARBA" id="ARBA00022695"/>
    </source>
</evidence>
<keyword evidence="3 10" id="KW-0808">Transferase</keyword>
<dbReference type="PANTHER" id="PTHR34185">
    <property type="entry name" value="DIADENYLATE CYCLASE"/>
    <property type="match status" value="1"/>
</dbReference>
<proteinExistence type="inferred from homology"/>
<dbReference type="InterPro" id="IPR036888">
    <property type="entry name" value="DNA_integrity_DisA_N_sf"/>
</dbReference>
<feature type="domain" description="DAC" evidence="11">
    <location>
        <begin position="84"/>
        <end position="245"/>
    </location>
</feature>
<dbReference type="PROSITE" id="PS51794">
    <property type="entry name" value="DAC"/>
    <property type="match status" value="1"/>
</dbReference>
<evidence type="ECO:0000256" key="9">
    <source>
        <dbReference type="ARBA" id="ARBA00023136"/>
    </source>
</evidence>
<dbReference type="InterPro" id="IPR003390">
    <property type="entry name" value="DNA_integrity_scan_DisA_N"/>
</dbReference>
<feature type="transmembrane region" description="Helical" evidence="10">
    <location>
        <begin position="14"/>
        <end position="34"/>
    </location>
</feature>
<dbReference type="PANTHER" id="PTHR34185:SF1">
    <property type="entry name" value="DIADENYLATE CYCLASE"/>
    <property type="match status" value="1"/>
</dbReference>
<dbReference type="eggNOG" id="COG1624">
    <property type="taxonomic scope" value="Bacteria"/>
</dbReference>
<keyword evidence="9 10" id="KW-0472">Membrane</keyword>
<keyword evidence="6 10" id="KW-0547">Nucleotide-binding</keyword>
<keyword evidence="7 10" id="KW-0067">ATP-binding</keyword>
<sequence>MAQFLSQIRVPLDWRSIVDILVVAVVLYQLIMLIKGTRAVQLIKGIAVLLIISTIAKFLNLNTISWLLEKVWTMLFVALPVVFQPELRRALEQIGRGHFFVSHSLSLGPEALDQMIEELVRCSQVLSKNRIGALMAIERETGVQEFIETGIKIDGVVSSEFLVNVFIPNTPLHDGAVIIRGDRVAAAGCFLPLSENSNIQKELGTRHRAAIGLSEVSDALIIIVSEETGAVSVALDGVITRFLDEKMLRELLKRELQVKTSKSYVPFWRSKNE</sequence>
<gene>
    <name evidence="10" type="primary">dacA</name>
    <name evidence="12" type="ORF">DESME_02460</name>
</gene>
<dbReference type="GO" id="GO:0005524">
    <property type="term" value="F:ATP binding"/>
    <property type="evidence" value="ECO:0007669"/>
    <property type="project" value="UniProtKB-UniRule"/>
</dbReference>
<comment type="caution">
    <text evidence="10">Lacks conserved residue(s) required for the propagation of feature annotation.</text>
</comment>
<comment type="similarity">
    <text evidence="10">Belongs to the adenylate cyclase family. DacA/CdaA subfamily.</text>
</comment>
<feature type="transmembrane region" description="Helical" evidence="10">
    <location>
        <begin position="41"/>
        <end position="58"/>
    </location>
</feature>
<keyword evidence="13" id="KW-1185">Reference proteome</keyword>
<dbReference type="Gene3D" id="3.40.1700.10">
    <property type="entry name" value="DNA integrity scanning protein, DisA, N-terminal domain"/>
    <property type="match status" value="1"/>
</dbReference>
<evidence type="ECO:0000256" key="6">
    <source>
        <dbReference type="ARBA" id="ARBA00022741"/>
    </source>
</evidence>
<organism evidence="12 13">
    <name type="scientific">Desulfitobacterium metallireducens DSM 15288</name>
    <dbReference type="NCBI Taxonomy" id="871968"/>
    <lineage>
        <taxon>Bacteria</taxon>
        <taxon>Bacillati</taxon>
        <taxon>Bacillota</taxon>
        <taxon>Clostridia</taxon>
        <taxon>Eubacteriales</taxon>
        <taxon>Desulfitobacteriaceae</taxon>
        <taxon>Desulfitobacterium</taxon>
    </lineage>
</organism>
<evidence type="ECO:0000256" key="4">
    <source>
        <dbReference type="ARBA" id="ARBA00022692"/>
    </source>
</evidence>
<evidence type="ECO:0000256" key="8">
    <source>
        <dbReference type="ARBA" id="ARBA00022989"/>
    </source>
</evidence>
<dbReference type="Pfam" id="PF19293">
    <property type="entry name" value="CdaA_N"/>
    <property type="match status" value="1"/>
</dbReference>
<dbReference type="InterPro" id="IPR034701">
    <property type="entry name" value="CdaA"/>
</dbReference>
<protein>
    <recommendedName>
        <fullName evidence="10">Diadenylate cyclase</fullName>
        <shortName evidence="10">DAC</shortName>
        <ecNumber evidence="10">2.7.7.85</ecNumber>
    </recommendedName>
    <alternativeName>
        <fullName evidence="10">Cyclic-di-AMP synthase</fullName>
        <shortName evidence="10">c-di-AMP synthase</shortName>
    </alternativeName>
</protein>
<dbReference type="FunFam" id="3.40.1700.10:FF:000002">
    <property type="entry name" value="Diadenylate cyclase"/>
    <property type="match status" value="1"/>
</dbReference>
<dbReference type="HAMAP" id="MF_01499">
    <property type="entry name" value="DacA"/>
    <property type="match status" value="1"/>
</dbReference>
<dbReference type="PIRSF" id="PIRSF004793">
    <property type="entry name" value="UCP004793"/>
    <property type="match status" value="1"/>
</dbReference>
<keyword evidence="5 10" id="KW-0548">Nucleotidyltransferase</keyword>
<dbReference type="Pfam" id="PF02457">
    <property type="entry name" value="DAC"/>
    <property type="match status" value="1"/>
</dbReference>
<dbReference type="GO" id="GO:0106408">
    <property type="term" value="F:diadenylate cyclase activity"/>
    <property type="evidence" value="ECO:0007669"/>
    <property type="project" value="UniProtKB-EC"/>
</dbReference>
<dbReference type="InterPro" id="IPR050338">
    <property type="entry name" value="DisA"/>
</dbReference>
<dbReference type="EMBL" id="CP007032">
    <property type="protein sequence ID" value="AHF06048.1"/>
    <property type="molecule type" value="Genomic_DNA"/>
</dbReference>
<dbReference type="Proteomes" id="UP000010847">
    <property type="component" value="Chromosome"/>
</dbReference>
<dbReference type="STRING" id="871968.DESME_02460"/>
<comment type="function">
    <text evidence="10">Catalyzes the condensation of 2 ATP molecules into cyclic di-AMP (c-di-AMP), a second messenger used to regulate differing processes in different bacteria.</text>
</comment>
<dbReference type="AlphaFoldDB" id="W0E937"/>
<comment type="subunit">
    <text evidence="10">Probably a homodimer.</text>
</comment>
<dbReference type="NCBIfam" id="TIGR00159">
    <property type="entry name" value="diadenylate cyclase CdaA"/>
    <property type="match status" value="1"/>
</dbReference>
<dbReference type="InterPro" id="IPR045585">
    <property type="entry name" value="CdaA_N"/>
</dbReference>
<evidence type="ECO:0000256" key="10">
    <source>
        <dbReference type="HAMAP-Rule" id="MF_01499"/>
    </source>
</evidence>
<evidence type="ECO:0000256" key="7">
    <source>
        <dbReference type="ARBA" id="ARBA00022840"/>
    </source>
</evidence>
<keyword evidence="4 10" id="KW-0812">Transmembrane</keyword>
<keyword evidence="8 10" id="KW-1133">Transmembrane helix</keyword>
<evidence type="ECO:0000256" key="1">
    <source>
        <dbReference type="ARBA" id="ARBA00000877"/>
    </source>
</evidence>
<comment type="catalytic activity">
    <reaction evidence="1 10">
        <text>2 ATP = 3',3'-c-di-AMP + 2 diphosphate</text>
        <dbReference type="Rhea" id="RHEA:35655"/>
        <dbReference type="ChEBI" id="CHEBI:30616"/>
        <dbReference type="ChEBI" id="CHEBI:33019"/>
        <dbReference type="ChEBI" id="CHEBI:71500"/>
        <dbReference type="EC" id="2.7.7.85"/>
    </reaction>
</comment>
<evidence type="ECO:0000256" key="2">
    <source>
        <dbReference type="ARBA" id="ARBA00022475"/>
    </source>
</evidence>
<evidence type="ECO:0000313" key="12">
    <source>
        <dbReference type="EMBL" id="AHF06048.1"/>
    </source>
</evidence>
<dbReference type="HOGENOM" id="CLU_038561_0_1_9"/>
<accession>W0E937</accession>
<dbReference type="SUPFAM" id="SSF143597">
    <property type="entry name" value="YojJ-like"/>
    <property type="match status" value="1"/>
</dbReference>
<dbReference type="OrthoDB" id="9807385at2"/>